<dbReference type="GO" id="GO:0043130">
    <property type="term" value="F:ubiquitin binding"/>
    <property type="evidence" value="ECO:0007669"/>
    <property type="project" value="InterPro"/>
</dbReference>
<evidence type="ECO:0000313" key="2">
    <source>
        <dbReference type="EMBL" id="CCA71666.1"/>
    </source>
</evidence>
<organism evidence="2 3">
    <name type="scientific">Serendipita indica (strain DSM 11827)</name>
    <name type="common">Root endophyte fungus</name>
    <name type="synonym">Piriformospora indica</name>
    <dbReference type="NCBI Taxonomy" id="1109443"/>
    <lineage>
        <taxon>Eukaryota</taxon>
        <taxon>Fungi</taxon>
        <taxon>Dikarya</taxon>
        <taxon>Basidiomycota</taxon>
        <taxon>Agaricomycotina</taxon>
        <taxon>Agaricomycetes</taxon>
        <taxon>Sebacinales</taxon>
        <taxon>Serendipitaceae</taxon>
        <taxon>Serendipita</taxon>
    </lineage>
</organism>
<dbReference type="OMA" id="HVSMQAI"/>
<dbReference type="CDD" id="cd16978">
    <property type="entry name" value="VHS_HSE1"/>
    <property type="match status" value="1"/>
</dbReference>
<dbReference type="eggNOG" id="KOG2199">
    <property type="taxonomic scope" value="Eukaryota"/>
</dbReference>
<dbReference type="HOGENOM" id="CLU_1986989_0_0_1"/>
<dbReference type="Proteomes" id="UP000007148">
    <property type="component" value="Unassembled WGS sequence"/>
</dbReference>
<dbReference type="Gene3D" id="1.25.40.90">
    <property type="match status" value="1"/>
</dbReference>
<evidence type="ECO:0000313" key="3">
    <source>
        <dbReference type="Proteomes" id="UP000007148"/>
    </source>
</evidence>
<dbReference type="InParanoid" id="G4TK16"/>
<evidence type="ECO:0000259" key="1">
    <source>
        <dbReference type="PROSITE" id="PS50179"/>
    </source>
</evidence>
<gene>
    <name evidence="2" type="ORF">PIIN_05602</name>
</gene>
<accession>G4TK16</accession>
<dbReference type="InterPro" id="IPR002014">
    <property type="entry name" value="VHS_dom"/>
</dbReference>
<dbReference type="PROSITE" id="PS50179">
    <property type="entry name" value="VHS"/>
    <property type="match status" value="1"/>
</dbReference>
<reference evidence="2 3" key="1">
    <citation type="journal article" date="2011" name="PLoS Pathog.">
        <title>Endophytic Life Strategies Decoded by Genome and Transcriptome Analyses of the Mutualistic Root Symbiont Piriformospora indica.</title>
        <authorList>
            <person name="Zuccaro A."/>
            <person name="Lahrmann U."/>
            <person name="Guldener U."/>
            <person name="Langen G."/>
            <person name="Pfiffi S."/>
            <person name="Biedenkopf D."/>
            <person name="Wong P."/>
            <person name="Samans B."/>
            <person name="Grimm C."/>
            <person name="Basiewicz M."/>
            <person name="Murat C."/>
            <person name="Martin F."/>
            <person name="Kogel K.H."/>
        </authorList>
    </citation>
    <scope>NUCLEOTIDE SEQUENCE [LARGE SCALE GENOMIC DNA]</scope>
    <source>
        <strain evidence="2 3">DSM 11827</strain>
    </source>
</reference>
<dbReference type="AlphaFoldDB" id="G4TK16"/>
<proteinExistence type="predicted"/>
<dbReference type="GO" id="GO:0043328">
    <property type="term" value="P:protein transport to vacuole involved in ubiquitin-dependent protein catabolic process via the multivesicular body sorting pathway"/>
    <property type="evidence" value="ECO:0007669"/>
    <property type="project" value="TreeGrafter"/>
</dbReference>
<dbReference type="EMBL" id="CAFZ01000129">
    <property type="protein sequence ID" value="CCA71666.1"/>
    <property type="molecule type" value="Genomic_DNA"/>
</dbReference>
<dbReference type="GO" id="GO:0035091">
    <property type="term" value="F:phosphatidylinositol binding"/>
    <property type="evidence" value="ECO:0007669"/>
    <property type="project" value="InterPro"/>
</dbReference>
<dbReference type="SMART" id="SM00288">
    <property type="entry name" value="VHS"/>
    <property type="match status" value="1"/>
</dbReference>
<dbReference type="SUPFAM" id="SSF48464">
    <property type="entry name" value="ENTH/VHS domain"/>
    <property type="match status" value="1"/>
</dbReference>
<protein>
    <submittedName>
        <fullName evidence="2">Related to HSE1-protein binds ubiquitin and mediates endosomal protein sorting</fullName>
    </submittedName>
</protein>
<keyword evidence="3" id="KW-1185">Reference proteome</keyword>
<dbReference type="STRING" id="1109443.G4TK16"/>
<feature type="domain" description="VHS" evidence="1">
    <location>
        <begin position="13"/>
        <end position="142"/>
    </location>
</feature>
<dbReference type="OrthoDB" id="10255964at2759"/>
<dbReference type="InterPro" id="IPR050670">
    <property type="entry name" value="STAM"/>
</dbReference>
<dbReference type="PANTHER" id="PTHR45929">
    <property type="entry name" value="JAK PATHWAY SIGNAL TRANSDUCTION ADAPTOR MOLECULE"/>
    <property type="match status" value="1"/>
</dbReference>
<name>G4TK16_SERID</name>
<comment type="caution">
    <text evidence="2">The sequence shown here is derived from an EMBL/GenBank/DDBJ whole genome shotgun (WGS) entry which is preliminary data.</text>
</comment>
<dbReference type="GO" id="GO:0033565">
    <property type="term" value="C:ESCRT-0 complex"/>
    <property type="evidence" value="ECO:0007669"/>
    <property type="project" value="TreeGrafter"/>
</dbReference>
<dbReference type="InterPro" id="IPR008942">
    <property type="entry name" value="ENTH_VHS"/>
</dbReference>
<dbReference type="PANTHER" id="PTHR45929:SF3">
    <property type="entry name" value="JAK PATHWAY SIGNAL TRANSDUCTION ADAPTOR MOLECULE"/>
    <property type="match status" value="1"/>
</dbReference>
<sequence length="142" mass="15953">MFRGATNPYDDIATDENQTSENWEIILNLCDKVTDEGEQGARNVIAALLKRLTHRNANVQLYSLAVAEALSKNCGIEVHRELASRAFTQGLEKLVTDRTGHDKVKKKALSMIQSWAQEWEKDPSLGIMNECYESLKSKSKSP</sequence>
<dbReference type="Pfam" id="PF00790">
    <property type="entry name" value="VHS"/>
    <property type="match status" value="1"/>
</dbReference>